<gene>
    <name evidence="9" type="ORF">Arub01_57330</name>
</gene>
<evidence type="ECO:0000313" key="9">
    <source>
        <dbReference type="EMBL" id="GLW67490.1"/>
    </source>
</evidence>
<keyword evidence="3" id="KW-0597">Phosphoprotein</keyword>
<keyword evidence="7" id="KW-0812">Transmembrane</keyword>
<evidence type="ECO:0000256" key="6">
    <source>
        <dbReference type="SAM" id="MobiDB-lite"/>
    </source>
</evidence>
<dbReference type="InterPro" id="IPR036890">
    <property type="entry name" value="HATPase_C_sf"/>
</dbReference>
<dbReference type="PANTHER" id="PTHR45436">
    <property type="entry name" value="SENSOR HISTIDINE KINASE YKOH"/>
    <property type="match status" value="1"/>
</dbReference>
<evidence type="ECO:0000256" key="3">
    <source>
        <dbReference type="ARBA" id="ARBA00022553"/>
    </source>
</evidence>
<dbReference type="InterPro" id="IPR003594">
    <property type="entry name" value="HATPase_dom"/>
</dbReference>
<comment type="caution">
    <text evidence="9">The sequence shown here is derived from an EMBL/GenBank/DDBJ whole genome shotgun (WGS) entry which is preliminary data.</text>
</comment>
<sequence>MLVSLVSLGALWTFAASVTLGEGLNLRKIENVQEHFEYPSGALGSALQAERRATLVFLGSRSPADRAAMEGVRLITDRQAEVFRRLAGDKDAQADAPASARRLAQEIINGLNGLPARRGAIDNLRFDRARAFADYTEILERIATLRASLSTLDNPDVALDARNQVALSRAHEMLAQEDALLAGALAAGRMTRAEHAQFVKLVGAQRTMYDMAARELRPSERAYYQRITATPEYARLRRLEDQYVDSTRAMRGDPDAPVLWKITANSNLTRLRGLELTMTAEAERRAEPIADAILLRVTLAGALGLIAVVASVLLAIWVARSVLGDLARLRRAAQELADERLPGVIARLRRGEKVDVAAEAPPLSFGTPEIDQVGRAFNAARRTAIQGAVEEAALRQGISEVFVNLARRSQSLLHRQLKLLDAMERRISDPDDLEDLFRVDHLATRMRRHAEGLIILSGQAPGRGWRNPVSVIDIARAAASEVEDYTRVQVAPMPRASVAGAAVADLIHLLAELIENATMFSPPHTTVSVTGQAVAHGFSLEIEDRGLSMEPKALAEANARLANPPEFDLSDSAQLGLFVVGRLAQRHGIKVTLRTSPFGGMTAIVLLPEEIVVHEGQDAAPAGDAPLALTRRAEDALVTSGVVRGHQDRAALTAGSSGDLDGAPPAGLPAGASVPPMRGEAQPPREGSGPGQGPRHARPAPSAPAEPPSSAPSAPAASSAPSYSDPLTDPLTGPLPRVGTPSAPPPEPPRQEPQRRPETRADEQSESQPRRRAKGGRPALPKRVRQASLAPQLRGEQQLPEPPAAQERVRPERSPEEARAMMSAIQRGTRRGRAETAGPGEES</sequence>
<dbReference type="InterPro" id="IPR010910">
    <property type="entry name" value="Nitrate/nitrite_sensing_bac"/>
</dbReference>
<dbReference type="RefSeq" id="WP_067917908.1">
    <property type="nucleotide sequence ID" value="NZ_BSRZ01000025.1"/>
</dbReference>
<feature type="compositionally biased region" description="Low complexity" evidence="6">
    <location>
        <begin position="711"/>
        <end position="736"/>
    </location>
</feature>
<dbReference type="GO" id="GO:0005886">
    <property type="term" value="C:plasma membrane"/>
    <property type="evidence" value="ECO:0007669"/>
    <property type="project" value="TreeGrafter"/>
</dbReference>
<feature type="domain" description="NIT" evidence="8">
    <location>
        <begin position="38"/>
        <end position="289"/>
    </location>
</feature>
<feature type="compositionally biased region" description="Low complexity" evidence="6">
    <location>
        <begin position="658"/>
        <end position="672"/>
    </location>
</feature>
<dbReference type="PANTHER" id="PTHR45436:SF5">
    <property type="entry name" value="SENSOR HISTIDINE KINASE TRCS"/>
    <property type="match status" value="1"/>
</dbReference>
<keyword evidence="7" id="KW-0472">Membrane</keyword>
<proteinExistence type="predicted"/>
<keyword evidence="10" id="KW-1185">Reference proteome</keyword>
<dbReference type="AlphaFoldDB" id="A0A9W6V058"/>
<name>A0A9W6V058_9ACTN</name>
<dbReference type="Proteomes" id="UP001165124">
    <property type="component" value="Unassembled WGS sequence"/>
</dbReference>
<dbReference type="PROSITE" id="PS50906">
    <property type="entry name" value="NIT"/>
    <property type="match status" value="1"/>
</dbReference>
<feature type="compositionally biased region" description="Basic residues" evidence="6">
    <location>
        <begin position="770"/>
        <end position="785"/>
    </location>
</feature>
<accession>A0A9W6V058</accession>
<keyword evidence="5 9" id="KW-0418">Kinase</keyword>
<dbReference type="SUPFAM" id="SSF55874">
    <property type="entry name" value="ATPase domain of HSP90 chaperone/DNA topoisomerase II/histidine kinase"/>
    <property type="match status" value="1"/>
</dbReference>
<feature type="compositionally biased region" description="Basic and acidic residues" evidence="6">
    <location>
        <begin position="749"/>
        <end position="763"/>
    </location>
</feature>
<evidence type="ECO:0000256" key="7">
    <source>
        <dbReference type="SAM" id="Phobius"/>
    </source>
</evidence>
<feature type="compositionally biased region" description="Pro residues" evidence="6">
    <location>
        <begin position="701"/>
        <end position="710"/>
    </location>
</feature>
<organism evidence="9 10">
    <name type="scientific">Actinomadura rubrobrunea</name>
    <dbReference type="NCBI Taxonomy" id="115335"/>
    <lineage>
        <taxon>Bacteria</taxon>
        <taxon>Bacillati</taxon>
        <taxon>Actinomycetota</taxon>
        <taxon>Actinomycetes</taxon>
        <taxon>Streptosporangiales</taxon>
        <taxon>Thermomonosporaceae</taxon>
        <taxon>Actinomadura</taxon>
    </lineage>
</organism>
<dbReference type="Pfam" id="PF02518">
    <property type="entry name" value="HATPase_c"/>
    <property type="match status" value="1"/>
</dbReference>
<dbReference type="Gene3D" id="6.10.340.10">
    <property type="match status" value="1"/>
</dbReference>
<dbReference type="Pfam" id="PF08376">
    <property type="entry name" value="NIT"/>
    <property type="match status" value="1"/>
</dbReference>
<evidence type="ECO:0000256" key="1">
    <source>
        <dbReference type="ARBA" id="ARBA00000085"/>
    </source>
</evidence>
<reference evidence="9" key="1">
    <citation type="submission" date="2023-02" db="EMBL/GenBank/DDBJ databases">
        <title>Actinomadura rubrobrunea NBRC 14622.</title>
        <authorList>
            <person name="Ichikawa N."/>
            <person name="Sato H."/>
            <person name="Tonouchi N."/>
        </authorList>
    </citation>
    <scope>NUCLEOTIDE SEQUENCE</scope>
    <source>
        <strain evidence="9">NBRC 14622</strain>
    </source>
</reference>
<keyword evidence="7" id="KW-1133">Transmembrane helix</keyword>
<evidence type="ECO:0000313" key="10">
    <source>
        <dbReference type="Proteomes" id="UP001165124"/>
    </source>
</evidence>
<dbReference type="InterPro" id="IPR050428">
    <property type="entry name" value="TCS_sensor_his_kinase"/>
</dbReference>
<dbReference type="EC" id="2.7.13.3" evidence="2"/>
<keyword evidence="4" id="KW-0808">Transferase</keyword>
<evidence type="ECO:0000256" key="2">
    <source>
        <dbReference type="ARBA" id="ARBA00012438"/>
    </source>
</evidence>
<dbReference type="SMART" id="SM00387">
    <property type="entry name" value="HATPase_c"/>
    <property type="match status" value="1"/>
</dbReference>
<protein>
    <recommendedName>
        <fullName evidence="2">histidine kinase</fullName>
        <ecNumber evidence="2">2.7.13.3</ecNumber>
    </recommendedName>
</protein>
<dbReference type="GO" id="GO:0004673">
    <property type="term" value="F:protein histidine kinase activity"/>
    <property type="evidence" value="ECO:0007669"/>
    <property type="project" value="UniProtKB-EC"/>
</dbReference>
<feature type="transmembrane region" description="Helical" evidence="7">
    <location>
        <begin position="293"/>
        <end position="319"/>
    </location>
</feature>
<comment type="catalytic activity">
    <reaction evidence="1">
        <text>ATP + protein L-histidine = ADP + protein N-phospho-L-histidine.</text>
        <dbReference type="EC" id="2.7.13.3"/>
    </reaction>
</comment>
<evidence type="ECO:0000259" key="8">
    <source>
        <dbReference type="PROSITE" id="PS50906"/>
    </source>
</evidence>
<dbReference type="InterPro" id="IPR013587">
    <property type="entry name" value="Nitrate/nitrite_sensing"/>
</dbReference>
<evidence type="ECO:0000256" key="5">
    <source>
        <dbReference type="ARBA" id="ARBA00022777"/>
    </source>
</evidence>
<feature type="compositionally biased region" description="Basic and acidic residues" evidence="6">
    <location>
        <begin position="807"/>
        <end position="819"/>
    </location>
</feature>
<dbReference type="EMBL" id="BSRZ01000025">
    <property type="protein sequence ID" value="GLW67490.1"/>
    <property type="molecule type" value="Genomic_DNA"/>
</dbReference>
<dbReference type="GO" id="GO:0000160">
    <property type="term" value="P:phosphorelay signal transduction system"/>
    <property type="evidence" value="ECO:0007669"/>
    <property type="project" value="TreeGrafter"/>
</dbReference>
<dbReference type="Gene3D" id="3.30.565.10">
    <property type="entry name" value="Histidine kinase-like ATPase, C-terminal domain"/>
    <property type="match status" value="1"/>
</dbReference>
<feature type="region of interest" description="Disordered" evidence="6">
    <location>
        <begin position="653"/>
        <end position="843"/>
    </location>
</feature>
<evidence type="ECO:0000256" key="4">
    <source>
        <dbReference type="ARBA" id="ARBA00022679"/>
    </source>
</evidence>